<feature type="region of interest" description="Disordered" evidence="1">
    <location>
        <begin position="1"/>
        <end position="24"/>
    </location>
</feature>
<organism evidence="2 3">
    <name type="scientific">Ascaris lumbricoides</name>
    <name type="common">Giant roundworm</name>
    <dbReference type="NCBI Taxonomy" id="6252"/>
    <lineage>
        <taxon>Eukaryota</taxon>
        <taxon>Metazoa</taxon>
        <taxon>Ecdysozoa</taxon>
        <taxon>Nematoda</taxon>
        <taxon>Chromadorea</taxon>
        <taxon>Rhabditida</taxon>
        <taxon>Spirurina</taxon>
        <taxon>Ascaridomorpha</taxon>
        <taxon>Ascaridoidea</taxon>
        <taxon>Ascarididae</taxon>
        <taxon>Ascaris</taxon>
    </lineage>
</organism>
<name>A0A0M3HX99_ASCLU</name>
<accession>A0A0M3HX99</accession>
<evidence type="ECO:0000313" key="3">
    <source>
        <dbReference type="WBParaSite" id="ALUE_0000791301-mRNA-1"/>
    </source>
</evidence>
<sequence>MEREGVQKRLKVHRQNGPPQQRRSNVFKNSIDICDRVVNDAVLSTLCRRRITVNGNSSASIRKIGDEKEFGIARQGTTYNQHAMQQAMHSRLVANCFFAHFEVPNSVVCEQPFHVICSFTAPVAASLALRALSNPFLVCLAFILPEVYLLSFGSASRRGSC</sequence>
<keyword evidence="2" id="KW-1185">Reference proteome</keyword>
<dbReference type="Proteomes" id="UP000036681">
    <property type="component" value="Unplaced"/>
</dbReference>
<protein>
    <submittedName>
        <fullName evidence="3">Uncharacterized protein</fullName>
    </submittedName>
</protein>
<proteinExistence type="predicted"/>
<dbReference type="WBParaSite" id="ALUE_0000791301-mRNA-1">
    <property type="protein sequence ID" value="ALUE_0000791301-mRNA-1"/>
    <property type="gene ID" value="ALUE_0000791301"/>
</dbReference>
<evidence type="ECO:0000313" key="2">
    <source>
        <dbReference type="Proteomes" id="UP000036681"/>
    </source>
</evidence>
<evidence type="ECO:0000256" key="1">
    <source>
        <dbReference type="SAM" id="MobiDB-lite"/>
    </source>
</evidence>
<dbReference type="AlphaFoldDB" id="A0A0M3HX99"/>
<reference evidence="3" key="1">
    <citation type="submission" date="2017-02" db="UniProtKB">
        <authorList>
            <consortium name="WormBaseParasite"/>
        </authorList>
    </citation>
    <scope>IDENTIFICATION</scope>
</reference>